<feature type="binding site" evidence="1">
    <location>
        <begin position="14"/>
        <end position="21"/>
    </location>
    <ligand>
        <name>ATP</name>
        <dbReference type="ChEBI" id="CHEBI:30616"/>
    </ligand>
</feature>
<evidence type="ECO:0000313" key="2">
    <source>
        <dbReference type="EMBL" id="AIY66532.1"/>
    </source>
</evidence>
<organism evidence="2 3">
    <name type="scientific">Pseudoalteromonas piratica</name>
    <dbReference type="NCBI Taxonomy" id="1348114"/>
    <lineage>
        <taxon>Bacteria</taxon>
        <taxon>Pseudomonadati</taxon>
        <taxon>Pseudomonadota</taxon>
        <taxon>Gammaproteobacteria</taxon>
        <taxon>Alteromonadales</taxon>
        <taxon>Pseudoalteromonadaceae</taxon>
        <taxon>Pseudoalteromonas</taxon>
    </lineage>
</organism>
<dbReference type="Pfam" id="PF03702">
    <property type="entry name" value="AnmK"/>
    <property type="match status" value="1"/>
</dbReference>
<dbReference type="UniPathway" id="UPA00544"/>
<dbReference type="AlphaFoldDB" id="A0A0A7EKN5"/>
<dbReference type="GO" id="GO:0005524">
    <property type="term" value="F:ATP binding"/>
    <property type="evidence" value="ECO:0007669"/>
    <property type="project" value="UniProtKB-UniRule"/>
</dbReference>
<accession>A0A0A7EKN5</accession>
<dbReference type="PANTHER" id="PTHR30605">
    <property type="entry name" value="ANHYDRO-N-ACETYLMURAMIC ACID KINASE"/>
    <property type="match status" value="1"/>
</dbReference>
<comment type="similarity">
    <text evidence="1">Belongs to the anhydro-N-acetylmuramic acid kinase family.</text>
</comment>
<protein>
    <recommendedName>
        <fullName evidence="1">Anhydro-N-acetylmuramic acid kinase</fullName>
        <ecNumber evidence="1">2.7.1.170</ecNumber>
    </recommendedName>
    <alternativeName>
        <fullName evidence="1">AnhMurNAc kinase</fullName>
    </alternativeName>
</protein>
<comment type="function">
    <text evidence="1">Catalyzes the specific phosphorylation of 1,6-anhydro-N-acetylmuramic acid (anhMurNAc) with the simultaneous cleavage of the 1,6-anhydro ring, generating MurNAc-6-P. Is required for the utilization of anhMurNAc either imported from the medium or derived from its own cell wall murein, and thus plays a role in cell wall recycling.</text>
</comment>
<dbReference type="GO" id="GO:0009254">
    <property type="term" value="P:peptidoglycan turnover"/>
    <property type="evidence" value="ECO:0007669"/>
    <property type="project" value="UniProtKB-UniRule"/>
</dbReference>
<dbReference type="RefSeq" id="WP_040134821.1">
    <property type="nucleotide sequence ID" value="NZ_CP009889.1"/>
</dbReference>
<dbReference type="PANTHER" id="PTHR30605:SF0">
    <property type="entry name" value="ANHYDRO-N-ACETYLMURAMIC ACID KINASE"/>
    <property type="match status" value="1"/>
</dbReference>
<dbReference type="GO" id="GO:0006040">
    <property type="term" value="P:amino sugar metabolic process"/>
    <property type="evidence" value="ECO:0007669"/>
    <property type="project" value="InterPro"/>
</dbReference>
<dbReference type="UniPathway" id="UPA00343"/>
<dbReference type="OrthoDB" id="9763949at2"/>
<comment type="pathway">
    <text evidence="1">Cell wall biogenesis; peptidoglycan recycling.</text>
</comment>
<keyword evidence="1" id="KW-0547">Nucleotide-binding</keyword>
<keyword evidence="3" id="KW-1185">Reference proteome</keyword>
<keyword evidence="1" id="KW-0119">Carbohydrate metabolism</keyword>
<evidence type="ECO:0000313" key="3">
    <source>
        <dbReference type="Proteomes" id="UP000030341"/>
    </source>
</evidence>
<dbReference type="STRING" id="1348114.OM33_15405"/>
<dbReference type="GO" id="GO:0097175">
    <property type="term" value="P:1,6-anhydro-N-acetyl-beta-muramic acid catabolic process"/>
    <property type="evidence" value="ECO:0007669"/>
    <property type="project" value="UniProtKB-UniRule"/>
</dbReference>
<dbReference type="GO" id="GO:0016773">
    <property type="term" value="F:phosphotransferase activity, alcohol group as acceptor"/>
    <property type="evidence" value="ECO:0007669"/>
    <property type="project" value="UniProtKB-UniRule"/>
</dbReference>
<keyword evidence="1" id="KW-0808">Transferase</keyword>
<dbReference type="InterPro" id="IPR043129">
    <property type="entry name" value="ATPase_NBD"/>
</dbReference>
<comment type="catalytic activity">
    <reaction evidence="1">
        <text>1,6-anhydro-N-acetyl-beta-muramate + ATP + H2O = N-acetyl-D-muramate 6-phosphate + ADP + H(+)</text>
        <dbReference type="Rhea" id="RHEA:24952"/>
        <dbReference type="ChEBI" id="CHEBI:15377"/>
        <dbReference type="ChEBI" id="CHEBI:15378"/>
        <dbReference type="ChEBI" id="CHEBI:30616"/>
        <dbReference type="ChEBI" id="CHEBI:58690"/>
        <dbReference type="ChEBI" id="CHEBI:58722"/>
        <dbReference type="ChEBI" id="CHEBI:456216"/>
        <dbReference type="EC" id="2.7.1.170"/>
    </reaction>
</comment>
<dbReference type="eggNOG" id="COG2377">
    <property type="taxonomic scope" value="Bacteria"/>
</dbReference>
<dbReference type="GO" id="GO:0016301">
    <property type="term" value="F:kinase activity"/>
    <property type="evidence" value="ECO:0007669"/>
    <property type="project" value="UniProtKB-KW"/>
</dbReference>
<evidence type="ECO:0000256" key="1">
    <source>
        <dbReference type="HAMAP-Rule" id="MF_01270"/>
    </source>
</evidence>
<dbReference type="HAMAP" id="MF_01270">
    <property type="entry name" value="AnhMurNAc_kinase"/>
    <property type="match status" value="1"/>
</dbReference>
<proteinExistence type="inferred from homology"/>
<dbReference type="NCBIfam" id="NF007139">
    <property type="entry name" value="PRK09585.1-3"/>
    <property type="match status" value="1"/>
</dbReference>
<reference evidence="2 3" key="1">
    <citation type="submission" date="2014-11" db="EMBL/GenBank/DDBJ databases">
        <title>Complete Genome Sequence of Pseudoalteromonas sp. Strain OCN003 Isolated from Kaneohe Bay, Oahu, Hawaii.</title>
        <authorList>
            <person name="Beurmann S."/>
            <person name="Videau P."/>
            <person name="Ushijima B."/>
            <person name="Smith A.M."/>
            <person name="Aeby G.S."/>
            <person name="Callahan S.M."/>
            <person name="Belcaid M."/>
        </authorList>
    </citation>
    <scope>NUCLEOTIDE SEQUENCE [LARGE SCALE GENOMIC DNA]</scope>
    <source>
        <strain evidence="2 3">OCN003</strain>
    </source>
</reference>
<dbReference type="KEGG" id="pseo:OM33_15405"/>
<dbReference type="SUPFAM" id="SSF53067">
    <property type="entry name" value="Actin-like ATPase domain"/>
    <property type="match status" value="1"/>
</dbReference>
<comment type="pathway">
    <text evidence="1">Amino-sugar metabolism; 1,6-anhydro-N-acetylmuramate degradation.</text>
</comment>
<gene>
    <name evidence="1" type="primary">anmK</name>
    <name evidence="2" type="ORF">OM33_15405</name>
</gene>
<dbReference type="EMBL" id="CP009889">
    <property type="protein sequence ID" value="AIY66532.1"/>
    <property type="molecule type" value="Genomic_DNA"/>
</dbReference>
<dbReference type="EC" id="2.7.1.170" evidence="1"/>
<dbReference type="Gene3D" id="3.30.420.40">
    <property type="match status" value="2"/>
</dbReference>
<dbReference type="CDD" id="cd24050">
    <property type="entry name" value="ASKHA_NBD_ANMK"/>
    <property type="match status" value="1"/>
</dbReference>
<dbReference type="Proteomes" id="UP000030341">
    <property type="component" value="Chromosome 2"/>
</dbReference>
<dbReference type="InterPro" id="IPR005338">
    <property type="entry name" value="Anhydro_N_Ac-Mur_kinase"/>
</dbReference>
<sequence length="371" mass="40099">MNAHSSLYIGIMSGTSLDGIDIALVEITDNQTRLIASLETPFTPSLKQQLSSLITSKQCDLATIGDLSYQLADEYANAVNYLLNENKVSASAVTAIGVHGQTVFHHPESNYPHSLQLVNASVLAVKTGINCVHNFREMDIALGGQGAPLVPLFHQSLRPQLAIELPEESLVFANIGGIANLSICDKDNLLGFDSGPGNTLIDIIVQTRFEKEFDHNGALARKGNVNSAFLEAMLTDPYFQSEIPKSTGREYFNLSWLASFEEYANINAYDILATVTELTAITMTQTLKAKSGLLILCGGGAKNALLVERIKSYLPKWRVASSDDFAISADFMEAMAFAWMAYRTLNGLPSNAPSVTGAQKAAILGQITYAP</sequence>
<keyword evidence="1" id="KW-0067">ATP-binding</keyword>
<name>A0A0A7EKN5_9GAMM</name>
<keyword evidence="1" id="KW-0418">Kinase</keyword>
<dbReference type="HOGENOM" id="CLU_038782_0_0_6"/>